<dbReference type="CDD" id="cd03801">
    <property type="entry name" value="GT4_PimA-like"/>
    <property type="match status" value="1"/>
</dbReference>
<proteinExistence type="predicted"/>
<dbReference type="Pfam" id="PF13692">
    <property type="entry name" value="Glyco_trans_1_4"/>
    <property type="match status" value="1"/>
</dbReference>
<dbReference type="PANTHER" id="PTHR12526">
    <property type="entry name" value="GLYCOSYLTRANSFERASE"/>
    <property type="match status" value="1"/>
</dbReference>
<dbReference type="EMBL" id="JAUSSK010000004">
    <property type="protein sequence ID" value="MDQ0010595.1"/>
    <property type="molecule type" value="Genomic_DNA"/>
</dbReference>
<sequence>MDIGWKLRRIRHLIRRLKGSIAMRGWRGTLRRIVRPRAAVEVTQDEIFIQHPAVGHPRRRILVIETMTPDPSRDSGSVRLCRIFALLNADGWEIDFLADDGDTTSADAVRLGALGVRVVREQPLRWLRREGMALDAVMLCRLPVADQYIDVIHSHAPRARVVFDTVDLHFIRERRAAELIGAPAMMRRAIRLRARELSMVGRCDTTLVVSMDEQDVLKHEAPDAHVELVSNIHDVHARARGFMGRSGLLFVGGFGHPPNGDAVRWFIAEVLPHVRVTAPDTILHVVGDIDPPARRSIEGEGIEVHGRVADIAPLYGRVLISVAPLRFGAGVKGKVNQAMSFGVPVVLTTVAAEGMYLQDGVDALVADTPEVFAAAILRLSHDETLWTAMSDAGLENVRRHFSIDVARSALRRALDPGK</sequence>
<dbReference type="RefSeq" id="WP_306850702.1">
    <property type="nucleotide sequence ID" value="NZ_JAUSSK010000004.1"/>
</dbReference>
<dbReference type="Gene3D" id="3.40.50.2000">
    <property type="entry name" value="Glycogen Phosphorylase B"/>
    <property type="match status" value="1"/>
</dbReference>
<name>A0ABT9T009_9GAMM</name>
<dbReference type="Proteomes" id="UP001237737">
    <property type="component" value="Unassembled WGS sequence"/>
</dbReference>
<evidence type="ECO:0000313" key="2">
    <source>
        <dbReference type="Proteomes" id="UP001237737"/>
    </source>
</evidence>
<evidence type="ECO:0000313" key="1">
    <source>
        <dbReference type="EMBL" id="MDQ0010595.1"/>
    </source>
</evidence>
<accession>A0ABT9T009</accession>
<gene>
    <name evidence="1" type="ORF">J2T07_002801</name>
</gene>
<reference evidence="1 2" key="1">
    <citation type="submission" date="2023-07" db="EMBL/GenBank/DDBJ databases">
        <title>Sorghum-associated microbial communities from plants grown in Nebraska, USA.</title>
        <authorList>
            <person name="Schachtman D."/>
        </authorList>
    </citation>
    <scope>NUCLEOTIDE SEQUENCE [LARGE SCALE GENOMIC DNA]</scope>
    <source>
        <strain evidence="1 2">CC60</strain>
    </source>
</reference>
<dbReference type="SUPFAM" id="SSF53756">
    <property type="entry name" value="UDP-Glycosyltransferase/glycogen phosphorylase"/>
    <property type="match status" value="1"/>
</dbReference>
<organism evidence="1 2">
    <name type="scientific">Luteibacter jiangsuensis</name>
    <dbReference type="NCBI Taxonomy" id="637577"/>
    <lineage>
        <taxon>Bacteria</taxon>
        <taxon>Pseudomonadati</taxon>
        <taxon>Pseudomonadota</taxon>
        <taxon>Gammaproteobacteria</taxon>
        <taxon>Lysobacterales</taxon>
        <taxon>Rhodanobacteraceae</taxon>
        <taxon>Luteibacter</taxon>
    </lineage>
</organism>
<protein>
    <submittedName>
        <fullName evidence="1">Glycosyltransferase involved in cell wall biosynthesis</fullName>
    </submittedName>
</protein>
<comment type="caution">
    <text evidence="1">The sequence shown here is derived from an EMBL/GenBank/DDBJ whole genome shotgun (WGS) entry which is preliminary data.</text>
</comment>
<keyword evidence="2" id="KW-1185">Reference proteome</keyword>